<feature type="compositionally biased region" description="Basic residues" evidence="1">
    <location>
        <begin position="1"/>
        <end position="12"/>
    </location>
</feature>
<reference evidence="2" key="1">
    <citation type="submission" date="2016-12" db="EMBL/GenBank/DDBJ databases">
        <title>Multiple viral infections in Agaricus bisporus - Characterisation of 18 unique RNA viruses and 8 ORFans identified by deep sequencing.</title>
        <authorList>
            <person name="Deakin G."/>
            <person name="Dobbs E."/>
            <person name="Jones I.M."/>
            <person name="Grogan H.M."/>
            <person name="Burton K.S."/>
        </authorList>
    </citation>
    <scope>NUCLEOTIDE SEQUENCE</scope>
    <source>
        <strain evidence="2">MBV-003</strain>
    </source>
</reference>
<name>A0A1Q1M985_9VIRU</name>
<feature type="region of interest" description="Disordered" evidence="1">
    <location>
        <begin position="1"/>
        <end position="32"/>
    </location>
</feature>
<proteinExistence type="predicted"/>
<evidence type="ECO:0000313" key="2">
    <source>
        <dbReference type="EMBL" id="AQM32774.1"/>
    </source>
</evidence>
<protein>
    <submittedName>
        <fullName evidence="2">Coat protein</fullName>
    </submittedName>
</protein>
<sequence length="198" mass="21881">MANRRQSRRRGNQNRNSATVRRAPPNRATQSSSGKVKFVKWIAASPTKLIPHIGENETSYGVLFDITGTTFPELSSLMSRHSRYRVLSLGARIVPYDPNCLGAHSVKVFAESVYDSSATPTIPSIHYLQSNGCRVVPANKQLSSPPSSDVNKYYEICSDDAVIGRIMYAWNGPGLSTARVGFCSFEVYADLEFDGIRE</sequence>
<dbReference type="EMBL" id="KY357511">
    <property type="protein sequence ID" value="AQM32774.1"/>
    <property type="molecule type" value="Genomic_RNA"/>
</dbReference>
<organism evidence="2">
    <name type="scientific">Mushroom bacilliform virus</name>
    <dbReference type="NCBI Taxonomy" id="32625"/>
    <lineage>
        <taxon>Viruses</taxon>
        <taxon>Riboviria</taxon>
        <taxon>Orthornavirae</taxon>
        <taxon>Pisuviricota</taxon>
        <taxon>Pisoniviricetes</taxon>
        <taxon>Sobelivirales</taxon>
        <taxon>Barnaviridae</taxon>
        <taxon>Barnavirus</taxon>
    </lineage>
</organism>
<keyword evidence="2" id="KW-0167">Capsid protein</keyword>
<evidence type="ECO:0000256" key="1">
    <source>
        <dbReference type="SAM" id="MobiDB-lite"/>
    </source>
</evidence>
<keyword evidence="2" id="KW-0946">Virion</keyword>
<accession>A0A1Q1M985</accession>
<dbReference type="GO" id="GO:0019028">
    <property type="term" value="C:viral capsid"/>
    <property type="evidence" value="ECO:0007669"/>
    <property type="project" value="UniProtKB-KW"/>
</dbReference>